<dbReference type="EMBL" id="PKHE01000005">
    <property type="protein sequence ID" value="PKY89706.1"/>
    <property type="molecule type" value="Genomic_DNA"/>
</dbReference>
<dbReference type="AlphaFoldDB" id="A0A2I1K217"/>
<dbReference type="OrthoDB" id="1695687at2"/>
<evidence type="ECO:0000313" key="2">
    <source>
        <dbReference type="Proteomes" id="UP000234384"/>
    </source>
</evidence>
<sequence>MAGENLNLPVRRYEKQYRGMLQTVFSATNAFQGAIAPIQILDGVQNNASAFSVKTNNTPVVVGEYKTDKDVAFGTGTSNSSRFGQMTEVIYQDTDVPYDYTLAINEGIDRFTVNNDLNAAIADRLRLQSEAQTRKMNKRIGEYASKVAGKEETLASYEEKAIRDLFNKINTYYVDLEVTAPATAYVKSDLYNAIVDMAHVNKGKGSSVNIDRNGLAYYKDIALQPVAAQYFEENTQAIVMPNGLIIPFVGINTARTITAVDFDGVILQAAAKGGQFILEDNKKAVIKVTGTPTVPGP</sequence>
<reference evidence="1 2" key="1">
    <citation type="submission" date="2017-12" db="EMBL/GenBank/DDBJ databases">
        <title>Phylogenetic diversity of female urinary microbiome.</title>
        <authorList>
            <person name="Thomas-White K."/>
            <person name="Wolfe A.J."/>
        </authorList>
    </citation>
    <scope>NUCLEOTIDE SEQUENCE [LARGE SCALE GENOMIC DNA]</scope>
    <source>
        <strain evidence="1 2">UMB0898</strain>
    </source>
</reference>
<proteinExistence type="predicted"/>
<evidence type="ECO:0000313" key="1">
    <source>
        <dbReference type="EMBL" id="PKY89706.1"/>
    </source>
</evidence>
<comment type="caution">
    <text evidence="1">The sequence shown here is derived from an EMBL/GenBank/DDBJ whole genome shotgun (WGS) entry which is preliminary data.</text>
</comment>
<name>A0A2I1K217_9LACT</name>
<dbReference type="RefSeq" id="WP_101954026.1">
    <property type="nucleotide sequence ID" value="NZ_PKHE01000005.1"/>
</dbReference>
<accession>A0A2I1K217</accession>
<organism evidence="1 2">
    <name type="scientific">Falseniella ignava</name>
    <dbReference type="NCBI Taxonomy" id="137730"/>
    <lineage>
        <taxon>Bacteria</taxon>
        <taxon>Bacillati</taxon>
        <taxon>Bacillota</taxon>
        <taxon>Bacilli</taxon>
        <taxon>Lactobacillales</taxon>
        <taxon>Aerococcaceae</taxon>
        <taxon>Falseniella</taxon>
    </lineage>
</organism>
<gene>
    <name evidence="1" type="ORF">CYJ57_03075</name>
</gene>
<dbReference type="Proteomes" id="UP000234384">
    <property type="component" value="Unassembled WGS sequence"/>
</dbReference>
<protein>
    <submittedName>
        <fullName evidence="1">Phage capsid protein</fullName>
    </submittedName>
</protein>